<sequence>MFWIFPALASHFFWALVNIGDKYIVGNRVKNPYVYLMWLNMIGIVTLLLIPFVDFYVPEPRFLLWIALAGALWFFGGLPYIRAVQIEEVTRINIWWNLIPVFALLIEFFVVGKRFAAFELLAFAILVSGAFLASLHAGKRTIVLSKAFPLMIVSTAAFAAYAVIFSDVLQSAPFVVAFIWVHSMAFVSSFSLLAFRSVRRDFWTELRALTAGMRVAVFVQALLDSTGVFFSQWALSLASAALVFSLEGSQVIFVFTMASLISVFAPKFLKEELDFRNVMLKFAAIALMVIGVGLLALG</sequence>
<dbReference type="AlphaFoldDB" id="A0A1F6MQY4"/>
<protein>
    <recommendedName>
        <fullName evidence="2">EamA domain-containing protein</fullName>
    </recommendedName>
</protein>
<keyword evidence="1" id="KW-0472">Membrane</keyword>
<dbReference type="SUPFAM" id="SSF103481">
    <property type="entry name" value="Multidrug resistance efflux transporter EmrE"/>
    <property type="match status" value="1"/>
</dbReference>
<reference evidence="3 4" key="1">
    <citation type="journal article" date="2016" name="Nat. Commun.">
        <title>Thousands of microbial genomes shed light on interconnected biogeochemical processes in an aquifer system.</title>
        <authorList>
            <person name="Anantharaman K."/>
            <person name="Brown C.T."/>
            <person name="Hug L.A."/>
            <person name="Sharon I."/>
            <person name="Castelle C.J."/>
            <person name="Probst A.J."/>
            <person name="Thomas B.C."/>
            <person name="Singh A."/>
            <person name="Wilkins M.J."/>
            <person name="Karaoz U."/>
            <person name="Brodie E.L."/>
            <person name="Williams K.H."/>
            <person name="Hubbard S.S."/>
            <person name="Banfield J.F."/>
        </authorList>
    </citation>
    <scope>NUCLEOTIDE SEQUENCE [LARGE SCALE GENOMIC DNA]</scope>
</reference>
<organism evidence="3 4">
    <name type="scientific">Candidatus Magasanikbacteria bacterium RIFCSPHIGHO2_02_FULL_51_14</name>
    <dbReference type="NCBI Taxonomy" id="1798683"/>
    <lineage>
        <taxon>Bacteria</taxon>
        <taxon>Candidatus Magasanikiibacteriota</taxon>
    </lineage>
</organism>
<feature type="transmembrane region" description="Helical" evidence="1">
    <location>
        <begin position="172"/>
        <end position="195"/>
    </location>
</feature>
<dbReference type="Pfam" id="PF00892">
    <property type="entry name" value="EamA"/>
    <property type="match status" value="1"/>
</dbReference>
<proteinExistence type="predicted"/>
<evidence type="ECO:0000313" key="3">
    <source>
        <dbReference type="EMBL" id="OGH74079.1"/>
    </source>
</evidence>
<dbReference type="EMBL" id="MFQE01000002">
    <property type="protein sequence ID" value="OGH74079.1"/>
    <property type="molecule type" value="Genomic_DNA"/>
</dbReference>
<feature type="domain" description="EamA" evidence="2">
    <location>
        <begin position="2"/>
        <end position="134"/>
    </location>
</feature>
<feature type="transmembrane region" description="Helical" evidence="1">
    <location>
        <begin position="215"/>
        <end position="235"/>
    </location>
</feature>
<feature type="transmembrane region" description="Helical" evidence="1">
    <location>
        <begin position="278"/>
        <end position="297"/>
    </location>
</feature>
<evidence type="ECO:0000259" key="2">
    <source>
        <dbReference type="Pfam" id="PF00892"/>
    </source>
</evidence>
<dbReference type="STRING" id="1798683.A3C90_02210"/>
<dbReference type="Proteomes" id="UP000177457">
    <property type="component" value="Unassembled WGS sequence"/>
</dbReference>
<keyword evidence="1" id="KW-0812">Transmembrane</keyword>
<accession>A0A1F6MQY4</accession>
<evidence type="ECO:0000313" key="4">
    <source>
        <dbReference type="Proteomes" id="UP000177457"/>
    </source>
</evidence>
<feature type="transmembrane region" description="Helical" evidence="1">
    <location>
        <begin position="241"/>
        <end position="266"/>
    </location>
</feature>
<feature type="transmembrane region" description="Helical" evidence="1">
    <location>
        <begin position="93"/>
        <end position="111"/>
    </location>
</feature>
<evidence type="ECO:0000256" key="1">
    <source>
        <dbReference type="SAM" id="Phobius"/>
    </source>
</evidence>
<comment type="caution">
    <text evidence="3">The sequence shown here is derived from an EMBL/GenBank/DDBJ whole genome shotgun (WGS) entry which is preliminary data.</text>
</comment>
<dbReference type="GO" id="GO:0016020">
    <property type="term" value="C:membrane"/>
    <property type="evidence" value="ECO:0007669"/>
    <property type="project" value="InterPro"/>
</dbReference>
<dbReference type="InterPro" id="IPR037185">
    <property type="entry name" value="EmrE-like"/>
</dbReference>
<dbReference type="InterPro" id="IPR000620">
    <property type="entry name" value="EamA_dom"/>
</dbReference>
<feature type="transmembrane region" description="Helical" evidence="1">
    <location>
        <begin position="62"/>
        <end position="81"/>
    </location>
</feature>
<name>A0A1F6MQY4_9BACT</name>
<gene>
    <name evidence="3" type="ORF">A3C90_02210</name>
</gene>
<feature type="transmembrane region" description="Helical" evidence="1">
    <location>
        <begin position="147"/>
        <end position="166"/>
    </location>
</feature>
<feature type="transmembrane region" description="Helical" evidence="1">
    <location>
        <begin position="33"/>
        <end position="56"/>
    </location>
</feature>
<feature type="transmembrane region" description="Helical" evidence="1">
    <location>
        <begin position="117"/>
        <end position="135"/>
    </location>
</feature>
<keyword evidence="1" id="KW-1133">Transmembrane helix</keyword>